<dbReference type="GO" id="GO:0016757">
    <property type="term" value="F:glycosyltransferase activity"/>
    <property type="evidence" value="ECO:0007669"/>
    <property type="project" value="UniProtKB-KW"/>
</dbReference>
<dbReference type="InterPro" id="IPR051910">
    <property type="entry name" value="ComF/GntX_DNA_util-trans"/>
</dbReference>
<dbReference type="Gene3D" id="3.40.50.2020">
    <property type="match status" value="1"/>
</dbReference>
<comment type="similarity">
    <text evidence="1">Belongs to the ComF/GntX family.</text>
</comment>
<dbReference type="PANTHER" id="PTHR47505:SF1">
    <property type="entry name" value="DNA UTILIZATION PROTEIN YHGH"/>
    <property type="match status" value="1"/>
</dbReference>
<evidence type="ECO:0000313" key="3">
    <source>
        <dbReference type="EMBL" id="ADQ18257.1"/>
    </source>
</evidence>
<keyword evidence="4" id="KW-1185">Reference proteome</keyword>
<dbReference type="SUPFAM" id="SSF53271">
    <property type="entry name" value="PRTase-like"/>
    <property type="match status" value="1"/>
</dbReference>
<dbReference type="eggNOG" id="COG1040">
    <property type="taxonomic scope" value="Bacteria"/>
</dbReference>
<evidence type="ECO:0000256" key="1">
    <source>
        <dbReference type="ARBA" id="ARBA00008007"/>
    </source>
</evidence>
<dbReference type="PANTHER" id="PTHR47505">
    <property type="entry name" value="DNA UTILIZATION PROTEIN YHGH"/>
    <property type="match status" value="1"/>
</dbReference>
<dbReference type="Proteomes" id="UP000007435">
    <property type="component" value="Chromosome"/>
</dbReference>
<dbReference type="Pfam" id="PF00156">
    <property type="entry name" value="Pribosyltran"/>
    <property type="match status" value="1"/>
</dbReference>
<dbReference type="STRING" id="649349.Lbys_2595"/>
<evidence type="ECO:0000259" key="2">
    <source>
        <dbReference type="Pfam" id="PF00156"/>
    </source>
</evidence>
<proteinExistence type="inferred from homology"/>
<evidence type="ECO:0000313" key="4">
    <source>
        <dbReference type="Proteomes" id="UP000007435"/>
    </source>
</evidence>
<dbReference type="CDD" id="cd06223">
    <property type="entry name" value="PRTases_typeI"/>
    <property type="match status" value="1"/>
</dbReference>
<dbReference type="EMBL" id="CP002305">
    <property type="protein sequence ID" value="ADQ18257.1"/>
    <property type="molecule type" value="Genomic_DNA"/>
</dbReference>
<keyword evidence="3" id="KW-0328">Glycosyltransferase</keyword>
<sequence>MNINLYYLRSSLLDFFFPRFCVACEKQITEWESAICLPCFWSMPRYSALQMDHLRSKFWGKVKIHGVFAYLKFQKGNAVQDVLHAIKYKNQRELAIWLGQSMGREFFWNVDAIVPIPLHKDKWKTRGFNQAACLALGISKIWNVQIRADLLLKKRNTVTQTKSGGRLSRFLNLQKAFVGVPQENIPQRVLLVDDVLTTGATLEAASVVLLGLGVKEVYIACLAAAD</sequence>
<reference evidence="3 4" key="2">
    <citation type="journal article" date="2011" name="Stand. Genomic Sci.">
        <title>Complete genome sequence of Leadbetterella byssophila type strain (4M15).</title>
        <authorList>
            <person name="Abt B."/>
            <person name="Teshima H."/>
            <person name="Lucas S."/>
            <person name="Lapidus A."/>
            <person name="Del Rio T.G."/>
            <person name="Nolan M."/>
            <person name="Tice H."/>
            <person name="Cheng J.F."/>
            <person name="Pitluck S."/>
            <person name="Liolios K."/>
            <person name="Pagani I."/>
            <person name="Ivanova N."/>
            <person name="Mavromatis K."/>
            <person name="Pati A."/>
            <person name="Tapia R."/>
            <person name="Han C."/>
            <person name="Goodwin L."/>
            <person name="Chen A."/>
            <person name="Palaniappan K."/>
            <person name="Land M."/>
            <person name="Hauser L."/>
            <person name="Chang Y.J."/>
            <person name="Jeffries C.D."/>
            <person name="Rohde M."/>
            <person name="Goker M."/>
            <person name="Tindall B.J."/>
            <person name="Detter J.C."/>
            <person name="Woyke T."/>
            <person name="Bristow J."/>
            <person name="Eisen J.A."/>
            <person name="Markowitz V."/>
            <person name="Hugenholtz P."/>
            <person name="Klenk H.P."/>
            <person name="Kyrpides N.C."/>
        </authorList>
    </citation>
    <scope>NUCLEOTIDE SEQUENCE [LARGE SCALE GENOMIC DNA]</scope>
    <source>
        <strain evidence="4">DSM 17132 / JCM 16389 / KACC 11308 / NBRC 106382 / 4M15</strain>
    </source>
</reference>
<dbReference type="InterPro" id="IPR000836">
    <property type="entry name" value="PRTase_dom"/>
</dbReference>
<dbReference type="HOGENOM" id="CLU_054549_1_0_10"/>
<dbReference type="InterPro" id="IPR029057">
    <property type="entry name" value="PRTase-like"/>
</dbReference>
<protein>
    <submittedName>
        <fullName evidence="3">Phosphoribosyltransferase</fullName>
    </submittedName>
</protein>
<gene>
    <name evidence="3" type="ordered locus">Lbys_2595</name>
</gene>
<dbReference type="AlphaFoldDB" id="E4RZL4"/>
<organism evidence="3 4">
    <name type="scientific">Leadbetterella byssophila (strain DSM 17132 / JCM 16389 / KACC 11308 / NBRC 106382 / 4M15)</name>
    <dbReference type="NCBI Taxonomy" id="649349"/>
    <lineage>
        <taxon>Bacteria</taxon>
        <taxon>Pseudomonadati</taxon>
        <taxon>Bacteroidota</taxon>
        <taxon>Cytophagia</taxon>
        <taxon>Cytophagales</taxon>
        <taxon>Leadbetterellaceae</taxon>
        <taxon>Leadbetterella</taxon>
    </lineage>
</organism>
<keyword evidence="3" id="KW-0808">Transferase</keyword>
<name>E4RZL4_LEAB4</name>
<feature type="domain" description="Phosphoribosyltransferase" evidence="2">
    <location>
        <begin position="187"/>
        <end position="224"/>
    </location>
</feature>
<accession>E4RZL4</accession>
<dbReference type="KEGG" id="lby:Lbys_2595"/>
<reference key="1">
    <citation type="submission" date="2010-11" db="EMBL/GenBank/DDBJ databases">
        <title>The complete genome of Leadbetterella byssophila DSM 17132.</title>
        <authorList>
            <consortium name="US DOE Joint Genome Institute (JGI-PGF)"/>
            <person name="Lucas S."/>
            <person name="Copeland A."/>
            <person name="Lapidus A."/>
            <person name="Glavina del Rio T."/>
            <person name="Dalin E."/>
            <person name="Tice H."/>
            <person name="Bruce D."/>
            <person name="Goodwin L."/>
            <person name="Pitluck S."/>
            <person name="Kyrpides N."/>
            <person name="Mavromatis K."/>
            <person name="Ivanova N."/>
            <person name="Teshima H."/>
            <person name="Brettin T."/>
            <person name="Detter J.C."/>
            <person name="Han C."/>
            <person name="Tapia R."/>
            <person name="Land M."/>
            <person name="Hauser L."/>
            <person name="Markowitz V."/>
            <person name="Cheng J.-F."/>
            <person name="Hugenholtz P."/>
            <person name="Woyke T."/>
            <person name="Wu D."/>
            <person name="Tindall B."/>
            <person name="Pomrenke H.G."/>
            <person name="Brambilla E."/>
            <person name="Klenk H.-P."/>
            <person name="Eisen J.A."/>
        </authorList>
    </citation>
    <scope>NUCLEOTIDE SEQUENCE [LARGE SCALE GENOMIC DNA]</scope>
    <source>
        <strain>DSM 17132</strain>
    </source>
</reference>